<dbReference type="AlphaFoldDB" id="A0A9D1YDR6"/>
<dbReference type="PROSITE" id="PS51186">
    <property type="entry name" value="GNAT"/>
    <property type="match status" value="1"/>
</dbReference>
<protein>
    <submittedName>
        <fullName evidence="2">GNAT family N-acetyltransferase</fullName>
    </submittedName>
</protein>
<sequence>MELNLRKAEERDLDGLDQVMLVISDRAGDRAKVKELLQKIDGDPQKYLLVAEDAATGQICGSLLGVVFEDICDSCRPILLVENVAVLESCQGKGVGRKMFEEIERWGKEVWNCHYEILVSGLNRTGAHKFYAALGFEEAKGFKKYL</sequence>
<dbReference type="SUPFAM" id="SSF55729">
    <property type="entry name" value="Acyl-CoA N-acyltransferases (Nat)"/>
    <property type="match status" value="1"/>
</dbReference>
<proteinExistence type="predicted"/>
<name>A0A9D1YDR6_9FIRM</name>
<reference evidence="2" key="2">
    <citation type="submission" date="2021-04" db="EMBL/GenBank/DDBJ databases">
        <authorList>
            <person name="Gilroy R."/>
        </authorList>
    </citation>
    <scope>NUCLEOTIDE SEQUENCE</scope>
    <source>
        <strain evidence="2">1282</strain>
    </source>
</reference>
<dbReference type="EMBL" id="DXDU01000117">
    <property type="protein sequence ID" value="HIY26954.1"/>
    <property type="molecule type" value="Genomic_DNA"/>
</dbReference>
<organism evidence="2 3">
    <name type="scientific">Candidatus Acutalibacter pullistercoris</name>
    <dbReference type="NCBI Taxonomy" id="2838418"/>
    <lineage>
        <taxon>Bacteria</taxon>
        <taxon>Bacillati</taxon>
        <taxon>Bacillota</taxon>
        <taxon>Clostridia</taxon>
        <taxon>Eubacteriales</taxon>
        <taxon>Acutalibacteraceae</taxon>
        <taxon>Acutalibacter</taxon>
    </lineage>
</organism>
<gene>
    <name evidence="2" type="ORF">H9838_07275</name>
</gene>
<dbReference type="GO" id="GO:0016747">
    <property type="term" value="F:acyltransferase activity, transferring groups other than amino-acyl groups"/>
    <property type="evidence" value="ECO:0007669"/>
    <property type="project" value="InterPro"/>
</dbReference>
<evidence type="ECO:0000259" key="1">
    <source>
        <dbReference type="PROSITE" id="PS51186"/>
    </source>
</evidence>
<dbReference type="CDD" id="cd04301">
    <property type="entry name" value="NAT_SF"/>
    <property type="match status" value="1"/>
</dbReference>
<evidence type="ECO:0000313" key="3">
    <source>
        <dbReference type="Proteomes" id="UP000823915"/>
    </source>
</evidence>
<comment type="caution">
    <text evidence="2">The sequence shown here is derived from an EMBL/GenBank/DDBJ whole genome shotgun (WGS) entry which is preliminary data.</text>
</comment>
<dbReference type="InterPro" id="IPR016181">
    <property type="entry name" value="Acyl_CoA_acyltransferase"/>
</dbReference>
<dbReference type="Pfam" id="PF13508">
    <property type="entry name" value="Acetyltransf_7"/>
    <property type="match status" value="1"/>
</dbReference>
<dbReference type="Gene3D" id="3.40.630.30">
    <property type="match status" value="1"/>
</dbReference>
<accession>A0A9D1YDR6</accession>
<feature type="domain" description="N-acetyltransferase" evidence="1">
    <location>
        <begin position="3"/>
        <end position="146"/>
    </location>
</feature>
<dbReference type="InterPro" id="IPR000182">
    <property type="entry name" value="GNAT_dom"/>
</dbReference>
<evidence type="ECO:0000313" key="2">
    <source>
        <dbReference type="EMBL" id="HIY26954.1"/>
    </source>
</evidence>
<reference evidence="2" key="1">
    <citation type="journal article" date="2021" name="PeerJ">
        <title>Extensive microbial diversity within the chicken gut microbiome revealed by metagenomics and culture.</title>
        <authorList>
            <person name="Gilroy R."/>
            <person name="Ravi A."/>
            <person name="Getino M."/>
            <person name="Pursley I."/>
            <person name="Horton D.L."/>
            <person name="Alikhan N.F."/>
            <person name="Baker D."/>
            <person name="Gharbi K."/>
            <person name="Hall N."/>
            <person name="Watson M."/>
            <person name="Adriaenssens E.M."/>
            <person name="Foster-Nyarko E."/>
            <person name="Jarju S."/>
            <person name="Secka A."/>
            <person name="Antonio M."/>
            <person name="Oren A."/>
            <person name="Chaudhuri R.R."/>
            <person name="La Ragione R."/>
            <person name="Hildebrand F."/>
            <person name="Pallen M.J."/>
        </authorList>
    </citation>
    <scope>NUCLEOTIDE SEQUENCE</scope>
    <source>
        <strain evidence="2">1282</strain>
    </source>
</reference>
<dbReference type="Proteomes" id="UP000823915">
    <property type="component" value="Unassembled WGS sequence"/>
</dbReference>